<dbReference type="RefSeq" id="WP_244887656.1">
    <property type="nucleotide sequence ID" value="NZ_CP126128.1"/>
</dbReference>
<keyword evidence="9" id="KW-1185">Reference proteome</keyword>
<evidence type="ECO:0000256" key="3">
    <source>
        <dbReference type="ARBA" id="ARBA00022692"/>
    </source>
</evidence>
<accession>A0A1I5WU02</accession>
<dbReference type="AlphaFoldDB" id="A0A1I5WU02"/>
<dbReference type="PANTHER" id="PTHR33545">
    <property type="entry name" value="UPF0750 MEMBRANE PROTEIN YITT-RELATED"/>
    <property type="match status" value="1"/>
</dbReference>
<dbReference type="InterPro" id="IPR019264">
    <property type="entry name" value="DUF2179"/>
</dbReference>
<protein>
    <submittedName>
        <fullName evidence="8">Uncharacterized membrane-anchored protein YitT, contains DUF161 and DUF2179 domains</fullName>
    </submittedName>
</protein>
<dbReference type="PANTHER" id="PTHR33545:SF5">
    <property type="entry name" value="UPF0750 MEMBRANE PROTEIN YITT"/>
    <property type="match status" value="1"/>
</dbReference>
<evidence type="ECO:0000313" key="8">
    <source>
        <dbReference type="EMBL" id="SFQ22966.1"/>
    </source>
</evidence>
<dbReference type="EMBL" id="FOXW01000003">
    <property type="protein sequence ID" value="SFQ22966.1"/>
    <property type="molecule type" value="Genomic_DNA"/>
</dbReference>
<keyword evidence="3 6" id="KW-0812">Transmembrane</keyword>
<dbReference type="Gene3D" id="3.30.70.120">
    <property type="match status" value="1"/>
</dbReference>
<evidence type="ECO:0000259" key="7">
    <source>
        <dbReference type="Pfam" id="PF10035"/>
    </source>
</evidence>
<evidence type="ECO:0000313" key="9">
    <source>
        <dbReference type="Proteomes" id="UP000199136"/>
    </source>
</evidence>
<dbReference type="STRING" id="82801.SAMN04488506_1087"/>
<feature type="transmembrane region" description="Helical" evidence="6">
    <location>
        <begin position="90"/>
        <end position="111"/>
    </location>
</feature>
<gene>
    <name evidence="8" type="ORF">SAMN04488506_1087</name>
</gene>
<reference evidence="8 9" key="1">
    <citation type="submission" date="2016-10" db="EMBL/GenBank/DDBJ databases">
        <authorList>
            <person name="de Groot N.N."/>
        </authorList>
    </citation>
    <scope>NUCLEOTIDE SEQUENCE [LARGE SCALE GENOMIC DNA]</scope>
    <source>
        <strain evidence="8 9">DSM 20581</strain>
    </source>
</reference>
<dbReference type="PIRSF" id="PIRSF006483">
    <property type="entry name" value="Membrane_protein_YitT"/>
    <property type="match status" value="1"/>
</dbReference>
<dbReference type="InterPro" id="IPR051461">
    <property type="entry name" value="UPF0750_membrane"/>
</dbReference>
<comment type="subcellular location">
    <subcellularLocation>
        <location evidence="1">Cell membrane</location>
        <topology evidence="1">Multi-pass membrane protein</topology>
    </subcellularLocation>
</comment>
<evidence type="ECO:0000256" key="6">
    <source>
        <dbReference type="SAM" id="Phobius"/>
    </source>
</evidence>
<dbReference type="Proteomes" id="UP000199136">
    <property type="component" value="Unassembled WGS sequence"/>
</dbReference>
<evidence type="ECO:0000256" key="5">
    <source>
        <dbReference type="ARBA" id="ARBA00023136"/>
    </source>
</evidence>
<dbReference type="Pfam" id="PF10035">
    <property type="entry name" value="DUF2179"/>
    <property type="match status" value="1"/>
</dbReference>
<name>A0A1I5WU02_9LACT</name>
<feature type="transmembrane region" description="Helical" evidence="6">
    <location>
        <begin position="16"/>
        <end position="42"/>
    </location>
</feature>
<organism evidence="8 9">
    <name type="scientific">Desemzia incerta</name>
    <dbReference type="NCBI Taxonomy" id="82801"/>
    <lineage>
        <taxon>Bacteria</taxon>
        <taxon>Bacillati</taxon>
        <taxon>Bacillota</taxon>
        <taxon>Bacilli</taxon>
        <taxon>Lactobacillales</taxon>
        <taxon>Carnobacteriaceae</taxon>
        <taxon>Desemzia</taxon>
    </lineage>
</organism>
<keyword evidence="4 6" id="KW-1133">Transmembrane helix</keyword>
<dbReference type="CDD" id="cd16380">
    <property type="entry name" value="YitT_C"/>
    <property type="match status" value="1"/>
</dbReference>
<evidence type="ECO:0000256" key="1">
    <source>
        <dbReference type="ARBA" id="ARBA00004651"/>
    </source>
</evidence>
<proteinExistence type="predicted"/>
<keyword evidence="5 6" id="KW-0472">Membrane</keyword>
<evidence type="ECO:0000256" key="2">
    <source>
        <dbReference type="ARBA" id="ARBA00022475"/>
    </source>
</evidence>
<sequence length="300" mass="32727">MKNFKSPVAWWESLKIMIVLVFSAITGAISFNFFFIPTNVYASGLNGFAQLFAGITSEYLNIQLETGLIILLLNIPIAILGWFKIGKTFTLLSFLSSFLVSILMVVLPVIQLTPDPIMSALFGGVIGGAGVGFALKYGFSTGGMDIIAMVLAKTTGRTIGNLMMVMNAIIAITAGATFGWEYSFYTILSIYAFTKVVDTIHTSHQKVTAMIVTTDPDTLVEAIHKELVRGVTVLPATGGYSKTNRAVLMIVVSRYEIYSLEQAVKEADAAAFVNFMQTNKVMGEFLNSEQQKERRASSVF</sequence>
<keyword evidence="2" id="KW-1003">Cell membrane</keyword>
<evidence type="ECO:0000256" key="4">
    <source>
        <dbReference type="ARBA" id="ARBA00022989"/>
    </source>
</evidence>
<feature type="transmembrane region" description="Helical" evidence="6">
    <location>
        <begin position="117"/>
        <end position="139"/>
    </location>
</feature>
<feature type="domain" description="DUF2179" evidence="7">
    <location>
        <begin position="229"/>
        <end position="283"/>
    </location>
</feature>
<feature type="transmembrane region" description="Helical" evidence="6">
    <location>
        <begin position="159"/>
        <end position="180"/>
    </location>
</feature>
<dbReference type="Pfam" id="PF02588">
    <property type="entry name" value="YitT_membrane"/>
    <property type="match status" value="1"/>
</dbReference>
<dbReference type="InterPro" id="IPR015867">
    <property type="entry name" value="N-reg_PII/ATP_PRibTrfase_C"/>
</dbReference>
<dbReference type="GO" id="GO:0005886">
    <property type="term" value="C:plasma membrane"/>
    <property type="evidence" value="ECO:0007669"/>
    <property type="project" value="UniProtKB-SubCell"/>
</dbReference>
<dbReference type="InterPro" id="IPR003740">
    <property type="entry name" value="YitT"/>
</dbReference>
<feature type="transmembrane region" description="Helical" evidence="6">
    <location>
        <begin position="62"/>
        <end position="83"/>
    </location>
</feature>